<evidence type="ECO:0000256" key="3">
    <source>
        <dbReference type="ARBA" id="ARBA00022692"/>
    </source>
</evidence>
<dbReference type="InterPro" id="IPR036942">
    <property type="entry name" value="Beta-barrel_TonB_sf"/>
</dbReference>
<evidence type="ECO:0000256" key="4">
    <source>
        <dbReference type="ARBA" id="ARBA00022729"/>
    </source>
</evidence>
<dbReference type="PANTHER" id="PTHR30069">
    <property type="entry name" value="TONB-DEPENDENT OUTER MEMBRANE RECEPTOR"/>
    <property type="match status" value="1"/>
</dbReference>
<dbReference type="SUPFAM" id="SSF56935">
    <property type="entry name" value="Porins"/>
    <property type="match status" value="1"/>
</dbReference>
<protein>
    <submittedName>
        <fullName evidence="12">Colicin I receptor</fullName>
    </submittedName>
</protein>
<dbReference type="Pfam" id="PF00593">
    <property type="entry name" value="TonB_dep_Rec_b-barrel"/>
    <property type="match status" value="1"/>
</dbReference>
<evidence type="ECO:0000256" key="2">
    <source>
        <dbReference type="ARBA" id="ARBA00022448"/>
    </source>
</evidence>
<dbReference type="GO" id="GO:0044718">
    <property type="term" value="P:siderophore transmembrane transport"/>
    <property type="evidence" value="ECO:0007669"/>
    <property type="project" value="TreeGrafter"/>
</dbReference>
<comment type="subcellular location">
    <subcellularLocation>
        <location evidence="1">Cell outer membrane</location>
        <topology evidence="1">Multi-pass membrane protein</topology>
    </subcellularLocation>
</comment>
<dbReference type="AlphaFoldDB" id="A0A5B8REF7"/>
<evidence type="ECO:0000256" key="7">
    <source>
        <dbReference type="ARBA" id="ARBA00023136"/>
    </source>
</evidence>
<evidence type="ECO:0000259" key="10">
    <source>
        <dbReference type="Pfam" id="PF00593"/>
    </source>
</evidence>
<evidence type="ECO:0000256" key="5">
    <source>
        <dbReference type="ARBA" id="ARBA00023065"/>
    </source>
</evidence>
<dbReference type="EMBL" id="MN079142">
    <property type="protein sequence ID" value="QEA06423.1"/>
    <property type="molecule type" value="Genomic_DNA"/>
</dbReference>
<keyword evidence="3" id="KW-0812">Transmembrane</keyword>
<keyword evidence="7" id="KW-0472">Membrane</keyword>
<dbReference type="PROSITE" id="PS52016">
    <property type="entry name" value="TONB_DEPENDENT_REC_3"/>
    <property type="match status" value="1"/>
</dbReference>
<dbReference type="PANTHER" id="PTHR30069:SF53">
    <property type="entry name" value="COLICIN I RECEPTOR-RELATED"/>
    <property type="match status" value="1"/>
</dbReference>
<dbReference type="Pfam" id="PF07715">
    <property type="entry name" value="Plug"/>
    <property type="match status" value="1"/>
</dbReference>
<evidence type="ECO:0000256" key="6">
    <source>
        <dbReference type="ARBA" id="ARBA00023077"/>
    </source>
</evidence>
<dbReference type="InterPro" id="IPR039426">
    <property type="entry name" value="TonB-dep_rcpt-like"/>
</dbReference>
<feature type="domain" description="TonB-dependent receptor plug" evidence="11">
    <location>
        <begin position="61"/>
        <end position="174"/>
    </location>
</feature>
<dbReference type="InterPro" id="IPR037066">
    <property type="entry name" value="Plug_dom_sf"/>
</dbReference>
<dbReference type="Gene3D" id="2.170.130.10">
    <property type="entry name" value="TonB-dependent receptor, plug domain"/>
    <property type="match status" value="1"/>
</dbReference>
<feature type="domain" description="TonB-dependent receptor-like beta-barrel" evidence="10">
    <location>
        <begin position="205"/>
        <end position="640"/>
    </location>
</feature>
<keyword evidence="2" id="KW-0813">Transport</keyword>
<proteinExistence type="predicted"/>
<dbReference type="InterPro" id="IPR000531">
    <property type="entry name" value="Beta-barrel_TonB"/>
</dbReference>
<evidence type="ECO:0000313" key="12">
    <source>
        <dbReference type="EMBL" id="QEA06423.1"/>
    </source>
</evidence>
<dbReference type="Gene3D" id="2.40.170.20">
    <property type="entry name" value="TonB-dependent receptor, beta-barrel domain"/>
    <property type="match status" value="1"/>
</dbReference>
<reference evidence="12" key="1">
    <citation type="submission" date="2019-06" db="EMBL/GenBank/DDBJ databases">
        <authorList>
            <person name="Murdoch R.W."/>
            <person name="Fathepure B."/>
        </authorList>
    </citation>
    <scope>NUCLEOTIDE SEQUENCE</scope>
</reference>
<evidence type="ECO:0000256" key="9">
    <source>
        <dbReference type="SAM" id="MobiDB-lite"/>
    </source>
</evidence>
<accession>A0A5B8REF7</accession>
<keyword evidence="5" id="KW-0406">Ion transport</keyword>
<keyword evidence="12" id="KW-0675">Receptor</keyword>
<evidence type="ECO:0000259" key="11">
    <source>
        <dbReference type="Pfam" id="PF07715"/>
    </source>
</evidence>
<sequence length="667" mass="72596">MAFNAINRFRVSGANRTGGMSLCMAAACLAGGEALAQQSGGEVPTVTVTSSSASGHAVDRANAPASVSVITREELEDRSYRDITDALQGVPGVYVNDGPSSKGGTGEISIRGMDPKYTLIMVDGQPQGSDQAYYNGFGSGAEYGWLPPISAIERIEVIRGPMSSVYGSGGLGGIINVITRDTPARWGGSFTLQGTAQENEDAGDRGQGDYYVSGPIIDDHLAVSVFGSTFRRSEDDIDNGYREYDRDDTTARVKWSPNEANDVSVEAGYATQDTEGHADLTGSDSELETVRRHQSVSHDLAWGGGVRTSSYVQHAEMENLTQESLYERTTGNTRTVLPLASHLLTVGAQYRVQETENPVRAQEHSNLERWDMALFAEDEWMLGESFSLTTGARWVRDENYGNELVPRLYGVYMASPRLTVKGGVSAAYRTPDLKEGDSNWVEGGGGPRRDGADVGNSALEPEESITYELAALWRGYDGVEAGVTVFYTDYDNKIEKPTICDIDQGDPSCTYLGEDYEMIAQYRNVSEAHVQGAELSLGFPVGERVEVNMSYTFTDSEQDSGDNAGHPLDNQPRHRAVLGVNYRASEAARLWAKARYKGTAEQVVGRGGLSEAYPSYTLVDAGMSYRVSDRVRLFGGIYNLLDKEIAYEDYNRVLDGRRYNAGVTVSF</sequence>
<keyword evidence="6" id="KW-0798">TonB box</keyword>
<feature type="region of interest" description="Disordered" evidence="9">
    <location>
        <begin position="435"/>
        <end position="456"/>
    </location>
</feature>
<organism evidence="12">
    <name type="scientific">uncultured organism</name>
    <dbReference type="NCBI Taxonomy" id="155900"/>
    <lineage>
        <taxon>unclassified sequences</taxon>
        <taxon>environmental samples</taxon>
    </lineage>
</organism>
<gene>
    <name evidence="12" type="primary">cirA</name>
    <name evidence="12" type="ORF">KBTEX_02761</name>
</gene>
<dbReference type="InterPro" id="IPR012910">
    <property type="entry name" value="Plug_dom"/>
</dbReference>
<evidence type="ECO:0000256" key="1">
    <source>
        <dbReference type="ARBA" id="ARBA00004571"/>
    </source>
</evidence>
<keyword evidence="4" id="KW-0732">Signal</keyword>
<keyword evidence="8" id="KW-0998">Cell outer membrane</keyword>
<evidence type="ECO:0000256" key="8">
    <source>
        <dbReference type="ARBA" id="ARBA00023237"/>
    </source>
</evidence>
<name>A0A5B8REF7_9ZZZZ</name>
<dbReference type="CDD" id="cd01347">
    <property type="entry name" value="ligand_gated_channel"/>
    <property type="match status" value="1"/>
</dbReference>